<dbReference type="Proteomes" id="UP000683246">
    <property type="component" value="Chromosome"/>
</dbReference>
<organism evidence="1 2">
    <name type="scientific">Vallitalea pronyensis</name>
    <dbReference type="NCBI Taxonomy" id="1348613"/>
    <lineage>
        <taxon>Bacteria</taxon>
        <taxon>Bacillati</taxon>
        <taxon>Bacillota</taxon>
        <taxon>Clostridia</taxon>
        <taxon>Lachnospirales</taxon>
        <taxon>Vallitaleaceae</taxon>
        <taxon>Vallitalea</taxon>
    </lineage>
</organism>
<keyword evidence="2" id="KW-1185">Reference proteome</keyword>
<reference evidence="1" key="1">
    <citation type="submission" date="2020-07" db="EMBL/GenBank/DDBJ databases">
        <title>Vallitalea pronyensis genome.</title>
        <authorList>
            <person name="Postec A."/>
        </authorList>
    </citation>
    <scope>NUCLEOTIDE SEQUENCE</scope>
    <source>
        <strain evidence="1">FatNI3</strain>
    </source>
</reference>
<dbReference type="EMBL" id="CP058649">
    <property type="protein sequence ID" value="QUI25861.1"/>
    <property type="molecule type" value="Genomic_DNA"/>
</dbReference>
<sequence length="155" mass="18149">MVDFLDTVDKQYKDFVQQVHEFLLQNRCRYNIKSAKSGYTASYVNQQNKRTIATFITRKSGMKLRLFPEHILQYQACLNTLPDNMKKDIKKASVCKRLVDPNACNPRCIKGYEFMMDNEVYQKCRYSAFQHAICDENNGFMMTLLEKEIEASKCA</sequence>
<accession>A0A8J8MQD0</accession>
<gene>
    <name evidence="1" type="ORF">HZI73_24520</name>
</gene>
<dbReference type="KEGG" id="vpy:HZI73_24520"/>
<proteinExistence type="predicted"/>
<dbReference type="AlphaFoldDB" id="A0A8J8MQD0"/>
<evidence type="ECO:0000313" key="2">
    <source>
        <dbReference type="Proteomes" id="UP000683246"/>
    </source>
</evidence>
<evidence type="ECO:0000313" key="1">
    <source>
        <dbReference type="EMBL" id="QUI25861.1"/>
    </source>
</evidence>
<name>A0A8J8MQD0_9FIRM</name>
<protein>
    <submittedName>
        <fullName evidence="1">Uncharacterized protein</fullName>
    </submittedName>
</protein>